<dbReference type="EMBL" id="UOGE01000068">
    <property type="protein sequence ID" value="VAX21658.1"/>
    <property type="molecule type" value="Genomic_DNA"/>
</dbReference>
<organism evidence="2">
    <name type="scientific">hydrothermal vent metagenome</name>
    <dbReference type="NCBI Taxonomy" id="652676"/>
    <lineage>
        <taxon>unclassified sequences</taxon>
        <taxon>metagenomes</taxon>
        <taxon>ecological metagenomes</taxon>
    </lineage>
</organism>
<dbReference type="AlphaFoldDB" id="A0A3B1CCQ3"/>
<gene>
    <name evidence="2" type="ORF">MNBD_NITROSPINAE02-787</name>
</gene>
<reference evidence="2" key="1">
    <citation type="submission" date="2018-06" db="EMBL/GenBank/DDBJ databases">
        <authorList>
            <person name="Zhirakovskaya E."/>
        </authorList>
    </citation>
    <scope>NUCLEOTIDE SEQUENCE</scope>
</reference>
<protein>
    <recommendedName>
        <fullName evidence="1">Spore protein YkvP/CgeB glycosyl transferase-like domain-containing protein</fullName>
    </recommendedName>
</protein>
<evidence type="ECO:0000259" key="1">
    <source>
        <dbReference type="Pfam" id="PF13524"/>
    </source>
</evidence>
<dbReference type="SUPFAM" id="SSF53756">
    <property type="entry name" value="UDP-Glycosyltransferase/glycogen phosphorylase"/>
    <property type="match status" value="1"/>
</dbReference>
<evidence type="ECO:0000313" key="2">
    <source>
        <dbReference type="EMBL" id="VAX21658.1"/>
    </source>
</evidence>
<feature type="domain" description="Spore protein YkvP/CgeB glycosyl transferase-like" evidence="1">
    <location>
        <begin position="364"/>
        <end position="514"/>
    </location>
</feature>
<accession>A0A3B1CCQ3</accession>
<sequence length="598" mass="67035">MNFLENNLKALALKNGRLARKIKHAQAPAGLVVTQSKSGFPTPRLGPVSLHSRFYPEKEGEKLARLHDASSASVCVVFGFGFGYHLEEIARQRENTIVIEPSPGVMKEALTARDLTGLLERVKIVSPEDFSEMAENLDYANALWIDHEPSARAHAKERESVAGPFLIRAINGPGKYRVMVVGPVYGGSVPTAISCAGALERLGFEVSFVDNRSYHEEIRSIDEVTTSKNHKALLREIFNNYLGEKIAARADYFRPDIILALAQAPLSPALLGRIKALGAPVVFWFVENYRTLPYWKSVAPHYDYFFGIQKGEFLDELIKAGAPYCGYLPQAADPATHRPLKLSPGDKKKYGARISFMGAGYPNRRKFFASLLDLPLKVWGTEWDLSTPLGGRVQNGNRRLQPEEYIKIFNASQINLNLHSSLTSVGVDPMADFVNPRTFEVAACGAFGLVDRRDELGEMLKVGEEIITFDDSDDLREKIAFYLDHPEEREAIAKAGMKRTLKEHTFTHRMARMMGIVLERDRAKIDRLREKASGKNNVDLIIERTKNRELKTFLEKFRGGGKLRLDEVMSQIAKGEGELTRPEAIFVMIDQILSQEQI</sequence>
<name>A0A3B1CCQ3_9ZZZZ</name>
<proteinExistence type="predicted"/>
<dbReference type="Pfam" id="PF13524">
    <property type="entry name" value="Glyco_trans_1_2"/>
    <property type="match status" value="1"/>
</dbReference>
<dbReference type="InterPro" id="IPR055259">
    <property type="entry name" value="YkvP/CgeB_Glyco_trans-like"/>
</dbReference>